<keyword evidence="4" id="KW-1185">Reference proteome</keyword>
<protein>
    <submittedName>
        <fullName evidence="3">Fibronectin type III domain-containing protein</fullName>
    </submittedName>
</protein>
<dbReference type="PROSITE" id="PS50853">
    <property type="entry name" value="FN3"/>
    <property type="match status" value="1"/>
</dbReference>
<dbReference type="InterPro" id="IPR008964">
    <property type="entry name" value="Invasin/intimin_cell_adhesion"/>
</dbReference>
<accession>A0A1M6ZCC8</accession>
<dbReference type="Gene3D" id="3.40.33.10">
    <property type="entry name" value="CAP"/>
    <property type="match status" value="1"/>
</dbReference>
<keyword evidence="1" id="KW-0732">Signal</keyword>
<feature type="signal peptide" evidence="1">
    <location>
        <begin position="1"/>
        <end position="25"/>
    </location>
</feature>
<evidence type="ECO:0000259" key="2">
    <source>
        <dbReference type="PROSITE" id="PS50853"/>
    </source>
</evidence>
<dbReference type="SUPFAM" id="SSF49265">
    <property type="entry name" value="Fibronectin type III"/>
    <property type="match status" value="1"/>
</dbReference>
<dbReference type="SMART" id="SM00060">
    <property type="entry name" value="FN3"/>
    <property type="match status" value="1"/>
</dbReference>
<dbReference type="InterPro" id="IPR035940">
    <property type="entry name" value="CAP_sf"/>
</dbReference>
<dbReference type="STRING" id="1121322.SAMN02745136_04545"/>
<evidence type="ECO:0000256" key="1">
    <source>
        <dbReference type="SAM" id="SignalP"/>
    </source>
</evidence>
<feature type="domain" description="Fibronectin type-III" evidence="2">
    <location>
        <begin position="421"/>
        <end position="516"/>
    </location>
</feature>
<dbReference type="SMART" id="SM00635">
    <property type="entry name" value="BID_2"/>
    <property type="match status" value="1"/>
</dbReference>
<dbReference type="CDD" id="cd00063">
    <property type="entry name" value="FN3"/>
    <property type="match status" value="1"/>
</dbReference>
<dbReference type="Pfam" id="PF02368">
    <property type="entry name" value="Big_2"/>
    <property type="match status" value="1"/>
</dbReference>
<dbReference type="AlphaFoldDB" id="A0A1M6ZCC8"/>
<dbReference type="InterPro" id="IPR003343">
    <property type="entry name" value="Big_2"/>
</dbReference>
<reference evidence="3 4" key="1">
    <citation type="submission" date="2016-11" db="EMBL/GenBank/DDBJ databases">
        <authorList>
            <person name="Jaros S."/>
            <person name="Januszkiewicz K."/>
            <person name="Wedrychowicz H."/>
        </authorList>
    </citation>
    <scope>NUCLEOTIDE SEQUENCE [LARGE SCALE GENOMIC DNA]</scope>
    <source>
        <strain evidence="3 4">DSM 15929</strain>
    </source>
</reference>
<dbReference type="SUPFAM" id="SSF49373">
    <property type="entry name" value="Invasin/intimin cell-adhesion fragments"/>
    <property type="match status" value="1"/>
</dbReference>
<dbReference type="Gene3D" id="2.60.40.10">
    <property type="entry name" value="Immunoglobulins"/>
    <property type="match status" value="1"/>
</dbReference>
<name>A0A1M6ZCC8_9FIRM</name>
<gene>
    <name evidence="3" type="ORF">SAMN02745136_04545</name>
</gene>
<evidence type="ECO:0000313" key="4">
    <source>
        <dbReference type="Proteomes" id="UP000184386"/>
    </source>
</evidence>
<dbReference type="Gene3D" id="2.60.40.1080">
    <property type="match status" value="1"/>
</dbReference>
<dbReference type="Pfam" id="PF00041">
    <property type="entry name" value="fn3"/>
    <property type="match status" value="1"/>
</dbReference>
<dbReference type="InterPro" id="IPR013783">
    <property type="entry name" value="Ig-like_fold"/>
</dbReference>
<dbReference type="RefSeq" id="WP_170866719.1">
    <property type="nucleotide sequence ID" value="NZ_FRAC01000028.1"/>
</dbReference>
<evidence type="ECO:0000313" key="3">
    <source>
        <dbReference type="EMBL" id="SHL28005.1"/>
    </source>
</evidence>
<feature type="chain" id="PRO_5039339780" evidence="1">
    <location>
        <begin position="26"/>
        <end position="516"/>
    </location>
</feature>
<dbReference type="InterPro" id="IPR003961">
    <property type="entry name" value="FN3_dom"/>
</dbReference>
<organism evidence="3 4">
    <name type="scientific">Anaerocolumna jejuensis DSM 15929</name>
    <dbReference type="NCBI Taxonomy" id="1121322"/>
    <lineage>
        <taxon>Bacteria</taxon>
        <taxon>Bacillati</taxon>
        <taxon>Bacillota</taxon>
        <taxon>Clostridia</taxon>
        <taxon>Lachnospirales</taxon>
        <taxon>Lachnospiraceae</taxon>
        <taxon>Anaerocolumna</taxon>
    </lineage>
</organism>
<dbReference type="Proteomes" id="UP000184386">
    <property type="component" value="Unassembled WGS sequence"/>
</dbReference>
<dbReference type="EMBL" id="FRAC01000028">
    <property type="protein sequence ID" value="SHL28005.1"/>
    <property type="molecule type" value="Genomic_DNA"/>
</dbReference>
<dbReference type="InterPro" id="IPR036116">
    <property type="entry name" value="FN3_sf"/>
</dbReference>
<proteinExistence type="predicted"/>
<sequence length="516" mass="55621">MKKSGLLRKGIIAAVSIILAGSELANPIPIHYTNVVQAETADSITPAAGINVARHTKEEILAFLNSSGATAENPVVYNEKPSNVSPYNTGSLSDETLNSAVKMLNQIRYIAGISYNVTLNEDYNAKTQAASLVNSVNGALTHTPSKPSGMDDSLYQLGAKGAGSSNIALGYDTINGSLVYGYMEDGDSSNIDRVGHRRWILNPPMSATGFGYCNGYSAMYAFDKKNTSAAEYGVAWPAQTMPADYFSTAYPWSISMGYEVNKENVQVTLVRLRDNKTWNFSSALADGYFNVNNSGYGQTGCIIFRPDGVDAYGDGDQFQVTIAGLKTPVSYQVSFFDLVPSTAVKIKKNNTKLNIGSSIYLDAEISPSNASNKMIKWTSSDESVAVVSDYGEVEGKGYGNAAITATCLSSGLSADYTVTVVPNPIGIDSVTSQKKQQITVSYTADKSVSGYEVTYAANEKFTKSKTTTVKKPSSSRLTITGLKSGKIYYVRIRAYYIKSGKKIYGDYGYTDNVWVK</sequence>